<dbReference type="Proteomes" id="UP000635565">
    <property type="component" value="Unassembled WGS sequence"/>
</dbReference>
<protein>
    <submittedName>
        <fullName evidence="1">Uncharacterized protein</fullName>
    </submittedName>
</protein>
<sequence>MIQSMGYVTWFTENLIFDRPLAPHHLAYLQAYSRVPHVHWDVDIVKNDPDPLREAVGLPIGENGCYFTGRGLKDLYVAPPWVYLAGANEATIDPAYIDWICPGVPYHHCAWRPGDDGTELRIASDKPYCWYTWLQYLLDHFLVPWGYILNGKMTWQGEDEKDRGALLVEKNRAVARRDEQLSK</sequence>
<reference evidence="1 2" key="1">
    <citation type="journal article" date="2021" name="Int. J. Syst. Evol. Microbiol.">
        <title>Reticulibacter mediterranei gen. nov., sp. nov., within the new family Reticulibacteraceae fam. nov., and Ktedonospora formicarum gen. nov., sp. nov., Ktedonobacter robiniae sp. nov., Dictyobacter formicarum sp. nov. and Dictyobacter arantiisoli sp. nov., belonging to the class Ktedonobacteria.</title>
        <authorList>
            <person name="Yabe S."/>
            <person name="Zheng Y."/>
            <person name="Wang C.M."/>
            <person name="Sakai Y."/>
            <person name="Abe K."/>
            <person name="Yokota A."/>
            <person name="Donadio S."/>
            <person name="Cavaletti L."/>
            <person name="Monciardini P."/>
        </authorList>
    </citation>
    <scope>NUCLEOTIDE SEQUENCE [LARGE SCALE GENOMIC DNA]</scope>
    <source>
        <strain evidence="1 2">SOSP1-9</strain>
    </source>
</reference>
<gene>
    <name evidence="1" type="ORF">KSZ_13120</name>
</gene>
<name>A0ABQ3VCV3_9CHLR</name>
<dbReference type="EMBL" id="BNJJ01000003">
    <property type="protein sequence ID" value="GHO83306.1"/>
    <property type="molecule type" value="Genomic_DNA"/>
</dbReference>
<proteinExistence type="predicted"/>
<evidence type="ECO:0000313" key="1">
    <source>
        <dbReference type="EMBL" id="GHO83306.1"/>
    </source>
</evidence>
<comment type="caution">
    <text evidence="1">The sequence shown here is derived from an EMBL/GenBank/DDBJ whole genome shotgun (WGS) entry which is preliminary data.</text>
</comment>
<accession>A0ABQ3VCV3</accession>
<keyword evidence="2" id="KW-1185">Reference proteome</keyword>
<evidence type="ECO:0000313" key="2">
    <source>
        <dbReference type="Proteomes" id="UP000635565"/>
    </source>
</evidence>
<organism evidence="1 2">
    <name type="scientific">Dictyobacter formicarum</name>
    <dbReference type="NCBI Taxonomy" id="2778368"/>
    <lineage>
        <taxon>Bacteria</taxon>
        <taxon>Bacillati</taxon>
        <taxon>Chloroflexota</taxon>
        <taxon>Ktedonobacteria</taxon>
        <taxon>Ktedonobacterales</taxon>
        <taxon>Dictyobacteraceae</taxon>
        <taxon>Dictyobacter</taxon>
    </lineage>
</organism>